<protein>
    <submittedName>
        <fullName evidence="2">Uncharacterized protein</fullName>
    </submittedName>
</protein>
<evidence type="ECO:0000256" key="1">
    <source>
        <dbReference type="SAM" id="MobiDB-lite"/>
    </source>
</evidence>
<organism evidence="2 3">
    <name type="scientific">Puccinia graminis f. sp. tritici</name>
    <dbReference type="NCBI Taxonomy" id="56615"/>
    <lineage>
        <taxon>Eukaryota</taxon>
        <taxon>Fungi</taxon>
        <taxon>Dikarya</taxon>
        <taxon>Basidiomycota</taxon>
        <taxon>Pucciniomycotina</taxon>
        <taxon>Pucciniomycetes</taxon>
        <taxon>Pucciniales</taxon>
        <taxon>Pucciniaceae</taxon>
        <taxon>Puccinia</taxon>
    </lineage>
</organism>
<feature type="compositionally biased region" description="Polar residues" evidence="1">
    <location>
        <begin position="249"/>
        <end position="260"/>
    </location>
</feature>
<sequence>MIYKDVDISFSSGTGCSTPVNHSRVYSCPREQTGESLALSSSSKSLVAPSAARRGSSVPGSRKKPYLRPHSATPTPTPVDDLQFLSPNYYGYDHSEGFSGTLARTLSDSLLPTSHHHPAQLLDSLSLSSSSTTSRHELSKIDWTGGKQTSTANSLQPNFAIAADYSGFYVPGQQPSSTLLRTSSLQCQSSYSTHNHSSFNPYQSFDSLTPAPYPLVDEPARPEMFTSFSTSEPHPHHFQHATNFAAPNRTPTSRQYTETDGNGLPAWQSLPPASEPIVFHNDPASFSVHSAWTEPADQLSLLQSSLILPPPPQSSVDYDLILEEFNQLVDHHLVPPFTNFFDPPPTDQTPDHLQLITPTNLLLAASSSSSSSSDQSYMPQYIP</sequence>
<reference evidence="2 3" key="1">
    <citation type="submission" date="2019-05" db="EMBL/GenBank/DDBJ databases">
        <title>Emergence of the Ug99 lineage of the wheat stem rust pathogen through somatic hybridization.</title>
        <authorList>
            <person name="Li F."/>
            <person name="Upadhyaya N.M."/>
            <person name="Sperschneider J."/>
            <person name="Matny O."/>
            <person name="Nguyen-Phuc H."/>
            <person name="Mago R."/>
            <person name="Raley C."/>
            <person name="Miller M.E."/>
            <person name="Silverstein K.A.T."/>
            <person name="Henningsen E."/>
            <person name="Hirsch C.D."/>
            <person name="Visser B."/>
            <person name="Pretorius Z.A."/>
            <person name="Steffenson B.J."/>
            <person name="Schwessinger B."/>
            <person name="Dodds P.N."/>
            <person name="Figueroa M."/>
        </authorList>
    </citation>
    <scope>NUCLEOTIDE SEQUENCE [LARGE SCALE GENOMIC DNA]</scope>
    <source>
        <strain evidence="2">21-0</strain>
    </source>
</reference>
<keyword evidence="3" id="KW-1185">Reference proteome</keyword>
<accession>A0A5B0Q562</accession>
<feature type="region of interest" description="Disordered" evidence="1">
    <location>
        <begin position="36"/>
        <end position="80"/>
    </location>
</feature>
<evidence type="ECO:0000313" key="2">
    <source>
        <dbReference type="EMBL" id="KAA1108336.1"/>
    </source>
</evidence>
<name>A0A5B0Q562_PUCGR</name>
<feature type="compositionally biased region" description="Low complexity" evidence="1">
    <location>
        <begin position="36"/>
        <end position="52"/>
    </location>
</feature>
<proteinExistence type="predicted"/>
<comment type="caution">
    <text evidence="2">The sequence shown here is derived from an EMBL/GenBank/DDBJ whole genome shotgun (WGS) entry which is preliminary data.</text>
</comment>
<dbReference type="AlphaFoldDB" id="A0A5B0Q562"/>
<dbReference type="Proteomes" id="UP000324748">
    <property type="component" value="Unassembled WGS sequence"/>
</dbReference>
<gene>
    <name evidence="2" type="ORF">PGT21_008608</name>
</gene>
<evidence type="ECO:0000313" key="3">
    <source>
        <dbReference type="Proteomes" id="UP000324748"/>
    </source>
</evidence>
<feature type="region of interest" description="Disordered" evidence="1">
    <location>
        <begin position="230"/>
        <end position="269"/>
    </location>
</feature>
<dbReference type="EMBL" id="VSWC01000028">
    <property type="protein sequence ID" value="KAA1108336.1"/>
    <property type="molecule type" value="Genomic_DNA"/>
</dbReference>